<dbReference type="InterPro" id="IPR026992">
    <property type="entry name" value="DIOX_N"/>
</dbReference>
<evidence type="ECO:0000259" key="3">
    <source>
        <dbReference type="Pfam" id="PF14226"/>
    </source>
</evidence>
<accession>A0ABU6ZMK2</accession>
<sequence length="112" mass="12979">MEVPVVDFQQLKNNEEELKKLREACERCGCFRIINHTVPETLMAEMKLLSKYLHELPVDIKKLNKSVFPETGYRPPSETSPFYESLGLYDIHKSPQALHDFCTQLGVSPKQR</sequence>
<gene>
    <name evidence="4" type="ORF">PIB30_071652</name>
</gene>
<evidence type="ECO:0000256" key="1">
    <source>
        <dbReference type="ARBA" id="ARBA00022723"/>
    </source>
</evidence>
<dbReference type="SUPFAM" id="SSF51197">
    <property type="entry name" value="Clavaminate synthase-like"/>
    <property type="match status" value="1"/>
</dbReference>
<dbReference type="EMBL" id="JASCZI010272692">
    <property type="protein sequence ID" value="MED6223200.1"/>
    <property type="molecule type" value="Genomic_DNA"/>
</dbReference>
<keyword evidence="5" id="KW-1185">Reference proteome</keyword>
<feature type="non-terminal residue" evidence="4">
    <location>
        <position position="112"/>
    </location>
</feature>
<keyword evidence="2" id="KW-0408">Iron</keyword>
<dbReference type="PANTHER" id="PTHR47990">
    <property type="entry name" value="2-OXOGLUTARATE (2OG) AND FE(II)-DEPENDENT OXYGENASE SUPERFAMILY PROTEIN-RELATED"/>
    <property type="match status" value="1"/>
</dbReference>
<dbReference type="InterPro" id="IPR050231">
    <property type="entry name" value="Iron_ascorbate_oxido_reductase"/>
</dbReference>
<proteinExistence type="predicted"/>
<evidence type="ECO:0000313" key="4">
    <source>
        <dbReference type="EMBL" id="MED6223200.1"/>
    </source>
</evidence>
<feature type="domain" description="Non-haem dioxygenase N-terminal" evidence="3">
    <location>
        <begin position="3"/>
        <end position="76"/>
    </location>
</feature>
<dbReference type="Proteomes" id="UP001341840">
    <property type="component" value="Unassembled WGS sequence"/>
</dbReference>
<evidence type="ECO:0000256" key="2">
    <source>
        <dbReference type="ARBA" id="ARBA00023004"/>
    </source>
</evidence>
<dbReference type="InterPro" id="IPR027443">
    <property type="entry name" value="IPNS-like_sf"/>
</dbReference>
<dbReference type="Pfam" id="PF14226">
    <property type="entry name" value="DIOX_N"/>
    <property type="match status" value="1"/>
</dbReference>
<evidence type="ECO:0000313" key="5">
    <source>
        <dbReference type="Proteomes" id="UP001341840"/>
    </source>
</evidence>
<protein>
    <recommendedName>
        <fullName evidence="3">Non-haem dioxygenase N-terminal domain-containing protein</fullName>
    </recommendedName>
</protein>
<name>A0ABU6ZMK2_9FABA</name>
<reference evidence="4 5" key="1">
    <citation type="journal article" date="2023" name="Plants (Basel)">
        <title>Bridging the Gap: Combining Genomics and Transcriptomics Approaches to Understand Stylosanthes scabra, an Orphan Legume from the Brazilian Caatinga.</title>
        <authorList>
            <person name="Ferreira-Neto J.R.C."/>
            <person name="da Silva M.D."/>
            <person name="Binneck E."/>
            <person name="de Melo N.F."/>
            <person name="da Silva R.H."/>
            <person name="de Melo A.L.T.M."/>
            <person name="Pandolfi V."/>
            <person name="Bustamante F.O."/>
            <person name="Brasileiro-Vidal A.C."/>
            <person name="Benko-Iseppon A.M."/>
        </authorList>
    </citation>
    <scope>NUCLEOTIDE SEQUENCE [LARGE SCALE GENOMIC DNA]</scope>
    <source>
        <tissue evidence="4">Leaves</tissue>
    </source>
</reference>
<comment type="caution">
    <text evidence="4">The sequence shown here is derived from an EMBL/GenBank/DDBJ whole genome shotgun (WGS) entry which is preliminary data.</text>
</comment>
<keyword evidence="1" id="KW-0479">Metal-binding</keyword>
<dbReference type="Gene3D" id="2.60.120.330">
    <property type="entry name" value="B-lactam Antibiotic, Isopenicillin N Synthase, Chain"/>
    <property type="match status" value="1"/>
</dbReference>
<organism evidence="4 5">
    <name type="scientific">Stylosanthes scabra</name>
    <dbReference type="NCBI Taxonomy" id="79078"/>
    <lineage>
        <taxon>Eukaryota</taxon>
        <taxon>Viridiplantae</taxon>
        <taxon>Streptophyta</taxon>
        <taxon>Embryophyta</taxon>
        <taxon>Tracheophyta</taxon>
        <taxon>Spermatophyta</taxon>
        <taxon>Magnoliopsida</taxon>
        <taxon>eudicotyledons</taxon>
        <taxon>Gunneridae</taxon>
        <taxon>Pentapetalae</taxon>
        <taxon>rosids</taxon>
        <taxon>fabids</taxon>
        <taxon>Fabales</taxon>
        <taxon>Fabaceae</taxon>
        <taxon>Papilionoideae</taxon>
        <taxon>50 kb inversion clade</taxon>
        <taxon>dalbergioids sensu lato</taxon>
        <taxon>Dalbergieae</taxon>
        <taxon>Pterocarpus clade</taxon>
        <taxon>Stylosanthes</taxon>
    </lineage>
</organism>